<keyword evidence="2" id="KW-1185">Reference proteome</keyword>
<sequence>MVRRATPRPHFHEPHLIRRADAAHHVWGDAEGGYVTDRVISSSDQLHVLEFELPPGGRFGHTASNPTLFAADVAYLCVAGTLCLADPESGEVALVPEGSGVYFGRDTWHHGFAVGPHTARVVEFMSPPPVLGTASTYGRTRPLLAETCYADERWRGRWPQALTEQRSGRRLVPLGTDDGLLAFRDASPAHLVWTLLDTPLLTVVRGEVQPGTVDAFAVQQKETVLRVVAGELWVDVRDPAATDAAYTVGCLQPGDACFVPAGHELRTLVRADRPASYLQGSARVPDGWQP</sequence>
<comment type="caution">
    <text evidence="1">The sequence shown here is derived from an EMBL/GenBank/DDBJ whole genome shotgun (WGS) entry which is preliminary data.</text>
</comment>
<dbReference type="InterPro" id="IPR011051">
    <property type="entry name" value="RmlC_Cupin_sf"/>
</dbReference>
<gene>
    <name evidence="1" type="ORF">GCM10022204_18630</name>
</gene>
<organism evidence="1 2">
    <name type="scientific">Microlunatus aurantiacus</name>
    <dbReference type="NCBI Taxonomy" id="446786"/>
    <lineage>
        <taxon>Bacteria</taxon>
        <taxon>Bacillati</taxon>
        <taxon>Actinomycetota</taxon>
        <taxon>Actinomycetes</taxon>
        <taxon>Propionibacteriales</taxon>
        <taxon>Propionibacteriaceae</taxon>
        <taxon>Microlunatus</taxon>
    </lineage>
</organism>
<dbReference type="Proteomes" id="UP001500051">
    <property type="component" value="Unassembled WGS sequence"/>
</dbReference>
<dbReference type="InterPro" id="IPR014710">
    <property type="entry name" value="RmlC-like_jellyroll"/>
</dbReference>
<evidence type="ECO:0008006" key="3">
    <source>
        <dbReference type="Google" id="ProtNLM"/>
    </source>
</evidence>
<evidence type="ECO:0000313" key="1">
    <source>
        <dbReference type="EMBL" id="GAA3701983.1"/>
    </source>
</evidence>
<dbReference type="SUPFAM" id="SSF51182">
    <property type="entry name" value="RmlC-like cupins"/>
    <property type="match status" value="1"/>
</dbReference>
<proteinExistence type="predicted"/>
<evidence type="ECO:0000313" key="2">
    <source>
        <dbReference type="Proteomes" id="UP001500051"/>
    </source>
</evidence>
<reference evidence="2" key="1">
    <citation type="journal article" date="2019" name="Int. J. Syst. Evol. Microbiol.">
        <title>The Global Catalogue of Microorganisms (GCM) 10K type strain sequencing project: providing services to taxonomists for standard genome sequencing and annotation.</title>
        <authorList>
            <consortium name="The Broad Institute Genomics Platform"/>
            <consortium name="The Broad Institute Genome Sequencing Center for Infectious Disease"/>
            <person name="Wu L."/>
            <person name="Ma J."/>
        </authorList>
    </citation>
    <scope>NUCLEOTIDE SEQUENCE [LARGE SCALE GENOMIC DNA]</scope>
    <source>
        <strain evidence="2">JCM 16548</strain>
    </source>
</reference>
<dbReference type="EMBL" id="BAAAYX010000004">
    <property type="protein sequence ID" value="GAA3701983.1"/>
    <property type="molecule type" value="Genomic_DNA"/>
</dbReference>
<accession>A0ABP7DAL9</accession>
<dbReference type="Gene3D" id="2.60.120.10">
    <property type="entry name" value="Jelly Rolls"/>
    <property type="match status" value="1"/>
</dbReference>
<name>A0ABP7DAL9_9ACTN</name>
<protein>
    <recommendedName>
        <fullName evidence="3">Cupin domain-containing protein</fullName>
    </recommendedName>
</protein>